<dbReference type="SUPFAM" id="SSF53756">
    <property type="entry name" value="UDP-Glycosyltransferase/glycogen phosphorylase"/>
    <property type="match status" value="1"/>
</dbReference>
<organism evidence="3 4">
    <name type="scientific">Polaribacter gangjinensis</name>
    <dbReference type="NCBI Taxonomy" id="574710"/>
    <lineage>
        <taxon>Bacteria</taxon>
        <taxon>Pseudomonadati</taxon>
        <taxon>Bacteroidota</taxon>
        <taxon>Flavobacteriia</taxon>
        <taxon>Flavobacteriales</taxon>
        <taxon>Flavobacteriaceae</taxon>
    </lineage>
</organism>
<dbReference type="Gene3D" id="3.40.50.2000">
    <property type="entry name" value="Glycogen Phosphorylase B"/>
    <property type="match status" value="2"/>
</dbReference>
<dbReference type="Pfam" id="PF13439">
    <property type="entry name" value="Glyco_transf_4"/>
    <property type="match status" value="1"/>
</dbReference>
<dbReference type="InterPro" id="IPR028098">
    <property type="entry name" value="Glyco_trans_4-like_N"/>
</dbReference>
<accession>A0A2S7WC54</accession>
<dbReference type="RefSeq" id="WP_146104904.1">
    <property type="nucleotide sequence ID" value="NZ_CP150662.1"/>
</dbReference>
<name>A0A2S7WC54_9FLAO</name>
<evidence type="ECO:0008006" key="5">
    <source>
        <dbReference type="Google" id="ProtNLM"/>
    </source>
</evidence>
<evidence type="ECO:0000259" key="2">
    <source>
        <dbReference type="Pfam" id="PF13439"/>
    </source>
</evidence>
<dbReference type="InterPro" id="IPR001296">
    <property type="entry name" value="Glyco_trans_1"/>
</dbReference>
<dbReference type="Proteomes" id="UP000237608">
    <property type="component" value="Unassembled WGS sequence"/>
</dbReference>
<dbReference type="CDD" id="cd03801">
    <property type="entry name" value="GT4_PimA-like"/>
    <property type="match status" value="1"/>
</dbReference>
<dbReference type="AlphaFoldDB" id="A0A2S7WC54"/>
<dbReference type="GO" id="GO:0016757">
    <property type="term" value="F:glycosyltransferase activity"/>
    <property type="evidence" value="ECO:0007669"/>
    <property type="project" value="InterPro"/>
</dbReference>
<evidence type="ECO:0000259" key="1">
    <source>
        <dbReference type="Pfam" id="PF00534"/>
    </source>
</evidence>
<keyword evidence="4" id="KW-1185">Reference proteome</keyword>
<dbReference type="InterPro" id="IPR050194">
    <property type="entry name" value="Glycosyltransferase_grp1"/>
</dbReference>
<dbReference type="PANTHER" id="PTHR45947:SF15">
    <property type="entry name" value="TEICHURONIC ACID BIOSYNTHESIS GLYCOSYLTRANSFERASE TUAC-RELATED"/>
    <property type="match status" value="1"/>
</dbReference>
<dbReference type="Pfam" id="PF00534">
    <property type="entry name" value="Glycos_transf_1"/>
    <property type="match status" value="1"/>
</dbReference>
<comment type="caution">
    <text evidence="3">The sequence shown here is derived from an EMBL/GenBank/DDBJ whole genome shotgun (WGS) entry which is preliminary data.</text>
</comment>
<feature type="domain" description="Glycosyltransferase subfamily 4-like N-terminal" evidence="2">
    <location>
        <begin position="77"/>
        <end position="189"/>
    </location>
</feature>
<reference evidence="3 4" key="1">
    <citation type="submission" date="2016-12" db="EMBL/GenBank/DDBJ databases">
        <title>Trade-off between light-utilization and light-protection in marine flavobacteria.</title>
        <authorList>
            <person name="Kumagai Y."/>
            <person name="Yoshizawa S."/>
            <person name="Kogure K."/>
            <person name="Iwasaki W."/>
        </authorList>
    </citation>
    <scope>NUCLEOTIDE SEQUENCE [LARGE SCALE GENOMIC DNA]</scope>
    <source>
        <strain evidence="3 4">KCTC 22729</strain>
    </source>
</reference>
<dbReference type="EMBL" id="MSCL01000001">
    <property type="protein sequence ID" value="PQJ74986.1"/>
    <property type="molecule type" value="Genomic_DNA"/>
</dbReference>
<gene>
    <name evidence="3" type="ORF">BTO13_06875</name>
</gene>
<evidence type="ECO:0000313" key="3">
    <source>
        <dbReference type="EMBL" id="PQJ74986.1"/>
    </source>
</evidence>
<sequence length="378" mass="43364">MNNKLHILFLCGWYPSRILPTNGDFIQRHAEAVATQQKVSVVHIITDENLATQKEIEYSKINGVDTFIGYIQKTKNPILKWKRYITMFMELTSKIDDFQIIHVNSLFPFGIFAWCLKMTKNIPYIISEHWTGYHFPQSKNIGFFQKIASKIIVKNASFVCPVSDDLANSMLQLGLKGNYCKVPNVVDTDMFYPIKNTKETFIIIHISSLNDAHKNVSGMLNVAKKLEERIGNFTWKFIGGTEDHFKNQLKKHDFKQAKIEFINHIPQQEMVSHLQSADVFVLFSNYENLPCVILEAFSCGIQAISTNVGGIHEYFPEDFGTLIQPKNEEQLLESLLQFSKKQPINKDKMHAYAIQNFGKNAIANSFSELYHSSLKTHA</sequence>
<feature type="domain" description="Glycosyl transferase family 1" evidence="1">
    <location>
        <begin position="198"/>
        <end position="353"/>
    </location>
</feature>
<dbReference type="OrthoDB" id="9795068at2"/>
<proteinExistence type="predicted"/>
<dbReference type="PANTHER" id="PTHR45947">
    <property type="entry name" value="SULFOQUINOVOSYL TRANSFERASE SQD2"/>
    <property type="match status" value="1"/>
</dbReference>
<protein>
    <recommendedName>
        <fullName evidence="5">Glycosyl transferase family 1 domain-containing protein</fullName>
    </recommendedName>
</protein>
<evidence type="ECO:0000313" key="4">
    <source>
        <dbReference type="Proteomes" id="UP000237608"/>
    </source>
</evidence>